<accession>Q49731</accession>
<dbReference type="EMBL" id="U00015">
    <property type="protein sequence ID" value="AAC43235.1"/>
    <property type="molecule type" value="Genomic_DNA"/>
</dbReference>
<reference evidence="1" key="2">
    <citation type="submission" date="1994-03" db="EMBL/GenBank/DDBJ databases">
        <authorList>
            <person name="Robison K."/>
        </authorList>
    </citation>
    <scope>NUCLEOTIDE SEQUENCE</scope>
</reference>
<dbReference type="PIR" id="S72826">
    <property type="entry name" value="S72826"/>
</dbReference>
<sequence>MVNVHALITTDVNAEGYRETLGCGCDHRRRRGRLVEVSAVADRPLAFRRGYLGHQRCPRRTARHNQGQPPGVFWQRCRIYLGHQPHGLRTHGFLTVGAYPATLLGV</sequence>
<evidence type="ECO:0000313" key="1">
    <source>
        <dbReference type="EMBL" id="AAC43235.1"/>
    </source>
</evidence>
<name>Q49731_MYCLR</name>
<organism evidence="1">
    <name type="scientific">Mycobacterium leprae</name>
    <dbReference type="NCBI Taxonomy" id="1769"/>
    <lineage>
        <taxon>Bacteria</taxon>
        <taxon>Bacillati</taxon>
        <taxon>Actinomycetota</taxon>
        <taxon>Actinomycetes</taxon>
        <taxon>Mycobacteriales</taxon>
        <taxon>Mycobacteriaceae</taxon>
        <taxon>Mycobacterium</taxon>
    </lineage>
</organism>
<proteinExistence type="predicted"/>
<reference evidence="1" key="1">
    <citation type="submission" date="1994-01" db="EMBL/GenBank/DDBJ databases">
        <authorList>
            <person name="Smith D.R."/>
        </authorList>
    </citation>
    <scope>NUCLEOTIDE SEQUENCE</scope>
</reference>
<dbReference type="AlphaFoldDB" id="Q49731"/>
<protein>
    <submittedName>
        <fullName evidence="1">U1620b</fullName>
    </submittedName>
</protein>